<keyword evidence="7" id="KW-0547">Nucleotide-binding</keyword>
<evidence type="ECO:0000313" key="11">
    <source>
        <dbReference type="EMBL" id="EMR00651.1"/>
    </source>
</evidence>
<evidence type="ECO:0000256" key="9">
    <source>
        <dbReference type="ARBA" id="ARBA00022842"/>
    </source>
</evidence>
<keyword evidence="4" id="KW-0963">Cytoplasm</keyword>
<organism evidence="11 12">
    <name type="scientific">Cesiribacter andamanensis AMV16</name>
    <dbReference type="NCBI Taxonomy" id="1279009"/>
    <lineage>
        <taxon>Bacteria</taxon>
        <taxon>Pseudomonadati</taxon>
        <taxon>Bacteroidota</taxon>
        <taxon>Cytophagia</taxon>
        <taxon>Cytophagales</taxon>
        <taxon>Cesiribacteraceae</taxon>
        <taxon>Cesiribacter</taxon>
    </lineage>
</organism>
<dbReference type="SUPFAM" id="SSF52540">
    <property type="entry name" value="P-loop containing nucleoside triphosphate hydrolases"/>
    <property type="match status" value="1"/>
</dbReference>
<dbReference type="Gene3D" id="3.40.50.300">
    <property type="entry name" value="P-loop containing nucleotide triphosphate hydrolases"/>
    <property type="match status" value="1"/>
</dbReference>
<dbReference type="Pfam" id="PF02367">
    <property type="entry name" value="TsaE"/>
    <property type="match status" value="1"/>
</dbReference>
<dbReference type="GO" id="GO:0005524">
    <property type="term" value="F:ATP binding"/>
    <property type="evidence" value="ECO:0007669"/>
    <property type="project" value="UniProtKB-KW"/>
</dbReference>
<dbReference type="GO" id="GO:0046872">
    <property type="term" value="F:metal ion binding"/>
    <property type="evidence" value="ECO:0007669"/>
    <property type="project" value="UniProtKB-KW"/>
</dbReference>
<dbReference type="STRING" id="1279009.ADICEAN_04229"/>
<proteinExistence type="inferred from homology"/>
<gene>
    <name evidence="11" type="ORF">ADICEAN_04229</name>
</gene>
<sequence length="147" mass="16705">MKRKVWEGIRLENLQSVADEIVVWLQGAPPLWCFEGQMGAGKTTLITSLCRSLGVQDRVQSPTFSLVNEYLTREGELIYHFDFYRIEGPEEASRIGADEYFDSGTICLIEWPERIAPLLPHETVQLRIIPQPDTSRTVDVSIHGTTQ</sequence>
<evidence type="ECO:0000256" key="8">
    <source>
        <dbReference type="ARBA" id="ARBA00022840"/>
    </source>
</evidence>
<comment type="subcellular location">
    <subcellularLocation>
        <location evidence="1">Cytoplasm</location>
    </subcellularLocation>
</comment>
<name>M7N0A1_9BACT</name>
<evidence type="ECO:0000256" key="10">
    <source>
        <dbReference type="ARBA" id="ARBA00032441"/>
    </source>
</evidence>
<dbReference type="InterPro" id="IPR027417">
    <property type="entry name" value="P-loop_NTPase"/>
</dbReference>
<evidence type="ECO:0000256" key="1">
    <source>
        <dbReference type="ARBA" id="ARBA00004496"/>
    </source>
</evidence>
<evidence type="ECO:0000256" key="6">
    <source>
        <dbReference type="ARBA" id="ARBA00022723"/>
    </source>
</evidence>
<evidence type="ECO:0000256" key="2">
    <source>
        <dbReference type="ARBA" id="ARBA00007599"/>
    </source>
</evidence>
<evidence type="ECO:0000256" key="5">
    <source>
        <dbReference type="ARBA" id="ARBA00022694"/>
    </source>
</evidence>
<dbReference type="NCBIfam" id="TIGR00150">
    <property type="entry name" value="T6A_YjeE"/>
    <property type="match status" value="1"/>
</dbReference>
<dbReference type="PANTHER" id="PTHR33540">
    <property type="entry name" value="TRNA THREONYLCARBAMOYLADENOSINE BIOSYNTHESIS PROTEIN TSAE"/>
    <property type="match status" value="1"/>
</dbReference>
<dbReference type="Proteomes" id="UP000011910">
    <property type="component" value="Unassembled WGS sequence"/>
</dbReference>
<evidence type="ECO:0000256" key="3">
    <source>
        <dbReference type="ARBA" id="ARBA00019010"/>
    </source>
</evidence>
<accession>M7N0A1</accession>
<dbReference type="eggNOG" id="COG0802">
    <property type="taxonomic scope" value="Bacteria"/>
</dbReference>
<dbReference type="PATRIC" id="fig|1279009.4.peg.4251"/>
<comment type="similarity">
    <text evidence="2">Belongs to the TsaE family.</text>
</comment>
<comment type="caution">
    <text evidence="11">The sequence shown here is derived from an EMBL/GenBank/DDBJ whole genome shotgun (WGS) entry which is preliminary data.</text>
</comment>
<evidence type="ECO:0000313" key="12">
    <source>
        <dbReference type="Proteomes" id="UP000011910"/>
    </source>
</evidence>
<dbReference type="InterPro" id="IPR003442">
    <property type="entry name" value="T6A_TsaE"/>
</dbReference>
<dbReference type="PANTHER" id="PTHR33540:SF2">
    <property type="entry name" value="TRNA THREONYLCARBAMOYLADENOSINE BIOSYNTHESIS PROTEIN TSAE"/>
    <property type="match status" value="1"/>
</dbReference>
<keyword evidence="9" id="KW-0460">Magnesium</keyword>
<dbReference type="RefSeq" id="WP_009197603.1">
    <property type="nucleotide sequence ID" value="NZ_AODQ01000219.1"/>
</dbReference>
<dbReference type="EMBL" id="AODQ01000219">
    <property type="protein sequence ID" value="EMR00651.1"/>
    <property type="molecule type" value="Genomic_DNA"/>
</dbReference>
<reference evidence="11 12" key="1">
    <citation type="journal article" date="2013" name="Genome Announc.">
        <title>Draft Genome Sequence of Cesiribacter andamanensis Strain AMV16T, Isolated from a Soil Sample from a Mud Volcano in the Andaman Islands, India.</title>
        <authorList>
            <person name="Shivaji S."/>
            <person name="Ara S."/>
            <person name="Begum Z."/>
            <person name="Srinivas T.N."/>
            <person name="Singh A."/>
            <person name="Kumar Pinnaka A."/>
        </authorList>
    </citation>
    <scope>NUCLEOTIDE SEQUENCE [LARGE SCALE GENOMIC DNA]</scope>
    <source>
        <strain evidence="11 12">AMV16</strain>
    </source>
</reference>
<dbReference type="OrthoDB" id="9815896at2"/>
<dbReference type="GO" id="GO:0005737">
    <property type="term" value="C:cytoplasm"/>
    <property type="evidence" value="ECO:0007669"/>
    <property type="project" value="UniProtKB-SubCell"/>
</dbReference>
<evidence type="ECO:0000256" key="7">
    <source>
        <dbReference type="ARBA" id="ARBA00022741"/>
    </source>
</evidence>
<keyword evidence="8" id="KW-0067">ATP-binding</keyword>
<dbReference type="AlphaFoldDB" id="M7N0A1"/>
<protein>
    <recommendedName>
        <fullName evidence="3">tRNA threonylcarbamoyladenosine biosynthesis protein TsaE</fullName>
    </recommendedName>
    <alternativeName>
        <fullName evidence="10">t(6)A37 threonylcarbamoyladenosine biosynthesis protein TsaE</fullName>
    </alternativeName>
</protein>
<keyword evidence="5" id="KW-0819">tRNA processing</keyword>
<keyword evidence="6" id="KW-0479">Metal-binding</keyword>
<keyword evidence="12" id="KW-1185">Reference proteome</keyword>
<evidence type="ECO:0000256" key="4">
    <source>
        <dbReference type="ARBA" id="ARBA00022490"/>
    </source>
</evidence>
<dbReference type="GO" id="GO:0002949">
    <property type="term" value="P:tRNA threonylcarbamoyladenosine modification"/>
    <property type="evidence" value="ECO:0007669"/>
    <property type="project" value="InterPro"/>
</dbReference>